<name>A0A9X0D299_9CNID</name>
<organism evidence="2 3">
    <name type="scientific">Desmophyllum pertusum</name>
    <dbReference type="NCBI Taxonomy" id="174260"/>
    <lineage>
        <taxon>Eukaryota</taxon>
        <taxon>Metazoa</taxon>
        <taxon>Cnidaria</taxon>
        <taxon>Anthozoa</taxon>
        <taxon>Hexacorallia</taxon>
        <taxon>Scleractinia</taxon>
        <taxon>Caryophylliina</taxon>
        <taxon>Caryophylliidae</taxon>
        <taxon>Desmophyllum</taxon>
    </lineage>
</organism>
<dbReference type="Pfam" id="PF01875">
    <property type="entry name" value="Memo"/>
    <property type="match status" value="2"/>
</dbReference>
<sequence length="184" mass="21043">MQNTPQLGFTCVNSELFATGEFEKLSQTNDETEHSIELHLPYIAKVMESKKDQFKIIPILVGSLTPESEAKFCHWGKRFNYTFWDKSYGPIYQSIEALDRKGMEAIEKLDPGGFTEYLKKYKNTICGRHPIGVLLNAVEIMRQMNGVTHPWALDFIHYSQSNACYRLDESSVSYAAGVLYQKAQ</sequence>
<protein>
    <submittedName>
        <fullName evidence="2">Protein memo1</fullName>
    </submittedName>
</protein>
<dbReference type="InterPro" id="IPR002737">
    <property type="entry name" value="MEMO1_fam"/>
</dbReference>
<gene>
    <name evidence="2" type="primary">MEMO1</name>
    <name evidence="2" type="ORF">OS493_024655</name>
</gene>
<comment type="similarity">
    <text evidence="1">Belongs to the MEMO1 family.</text>
</comment>
<dbReference type="AlphaFoldDB" id="A0A9X0D299"/>
<evidence type="ECO:0000313" key="3">
    <source>
        <dbReference type="Proteomes" id="UP001163046"/>
    </source>
</evidence>
<dbReference type="CDD" id="cd07361">
    <property type="entry name" value="MEMO_like"/>
    <property type="match status" value="1"/>
</dbReference>
<accession>A0A9X0D299</accession>
<dbReference type="NCBIfam" id="TIGR04336">
    <property type="entry name" value="AmmeMemoSam_B"/>
    <property type="match status" value="1"/>
</dbReference>
<evidence type="ECO:0000256" key="1">
    <source>
        <dbReference type="ARBA" id="ARBA00006315"/>
    </source>
</evidence>
<comment type="caution">
    <text evidence="2">The sequence shown here is derived from an EMBL/GenBank/DDBJ whole genome shotgun (WGS) entry which is preliminary data.</text>
</comment>
<dbReference type="PANTHER" id="PTHR11060:SF0">
    <property type="entry name" value="PROTEIN MEMO1"/>
    <property type="match status" value="1"/>
</dbReference>
<dbReference type="EMBL" id="MU825892">
    <property type="protein sequence ID" value="KAJ7383966.1"/>
    <property type="molecule type" value="Genomic_DNA"/>
</dbReference>
<proteinExistence type="inferred from homology"/>
<dbReference type="Proteomes" id="UP001163046">
    <property type="component" value="Unassembled WGS sequence"/>
</dbReference>
<dbReference type="Gene3D" id="3.40.830.10">
    <property type="entry name" value="LigB-like"/>
    <property type="match status" value="2"/>
</dbReference>
<dbReference type="PANTHER" id="PTHR11060">
    <property type="entry name" value="PROTEIN MEMO1"/>
    <property type="match status" value="1"/>
</dbReference>
<keyword evidence="3" id="KW-1185">Reference proteome</keyword>
<reference evidence="2" key="1">
    <citation type="submission" date="2023-01" db="EMBL/GenBank/DDBJ databases">
        <title>Genome assembly of the deep-sea coral Lophelia pertusa.</title>
        <authorList>
            <person name="Herrera S."/>
            <person name="Cordes E."/>
        </authorList>
    </citation>
    <scope>NUCLEOTIDE SEQUENCE</scope>
    <source>
        <strain evidence="2">USNM1676648</strain>
        <tissue evidence="2">Polyp</tissue>
    </source>
</reference>
<evidence type="ECO:0000313" key="2">
    <source>
        <dbReference type="EMBL" id="KAJ7383966.1"/>
    </source>
</evidence>
<dbReference type="OrthoDB" id="417112at2759"/>